<dbReference type="PANTHER" id="PTHR34975">
    <property type="entry name" value="SPORE GERMINATION PROTEIN A2"/>
    <property type="match status" value="1"/>
</dbReference>
<dbReference type="EMBL" id="CP026095">
    <property type="protein sequence ID" value="AZV41433.1"/>
    <property type="molecule type" value="Genomic_DNA"/>
</dbReference>
<evidence type="ECO:0000313" key="9">
    <source>
        <dbReference type="Proteomes" id="UP000283095"/>
    </source>
</evidence>
<keyword evidence="4" id="KW-0309">Germination</keyword>
<dbReference type="OrthoDB" id="2078716at2"/>
<dbReference type="PANTHER" id="PTHR34975:SF2">
    <property type="entry name" value="SPORE GERMINATION PROTEIN A2"/>
    <property type="match status" value="1"/>
</dbReference>
<protein>
    <submittedName>
        <fullName evidence="8">Uncharacterized protein</fullName>
    </submittedName>
</protein>
<dbReference type="AlphaFoldDB" id="A0A3T0KMC6"/>
<evidence type="ECO:0000256" key="7">
    <source>
        <dbReference type="ARBA" id="ARBA00023136"/>
    </source>
</evidence>
<dbReference type="GO" id="GO:0016020">
    <property type="term" value="C:membrane"/>
    <property type="evidence" value="ECO:0007669"/>
    <property type="project" value="UniProtKB-SubCell"/>
</dbReference>
<dbReference type="Proteomes" id="UP000283095">
    <property type="component" value="Chromosome"/>
</dbReference>
<proteinExistence type="inferred from homology"/>
<comment type="similarity">
    <text evidence="2">Belongs to the amino acid-polyamine-organocation (APC) superfamily. Spore germination protein (SGP) (TC 2.A.3.9) family.</text>
</comment>
<keyword evidence="6" id="KW-1133">Transmembrane helix</keyword>
<gene>
    <name evidence="8" type="ORF">BAOM_0822</name>
</gene>
<keyword evidence="3" id="KW-0813">Transport</keyword>
<evidence type="ECO:0000256" key="6">
    <source>
        <dbReference type="ARBA" id="ARBA00022989"/>
    </source>
</evidence>
<dbReference type="Gene3D" id="1.20.1740.10">
    <property type="entry name" value="Amino acid/polyamine transporter I"/>
    <property type="match status" value="1"/>
</dbReference>
<dbReference type="NCBIfam" id="TIGR00912">
    <property type="entry name" value="2A0309"/>
    <property type="match status" value="1"/>
</dbReference>
<dbReference type="KEGG" id="pasa:BAOM_0822"/>
<evidence type="ECO:0000256" key="1">
    <source>
        <dbReference type="ARBA" id="ARBA00004141"/>
    </source>
</evidence>
<dbReference type="InterPro" id="IPR004761">
    <property type="entry name" value="Spore_GerAB"/>
</dbReference>
<reference evidence="8 9" key="1">
    <citation type="submission" date="2018-01" db="EMBL/GenBank/DDBJ databases">
        <title>Bacillus asahii Genome sequencing and assembly.</title>
        <authorList>
            <person name="Jiang H."/>
            <person name="Feng Y."/>
            <person name="Zhao F."/>
            <person name="Lin X."/>
        </authorList>
    </citation>
    <scope>NUCLEOTIDE SEQUENCE [LARGE SCALE GENOMIC DNA]</scope>
    <source>
        <strain evidence="8 9">OM18</strain>
    </source>
</reference>
<dbReference type="Pfam" id="PF03845">
    <property type="entry name" value="Spore_permease"/>
    <property type="match status" value="1"/>
</dbReference>
<evidence type="ECO:0000256" key="3">
    <source>
        <dbReference type="ARBA" id="ARBA00022448"/>
    </source>
</evidence>
<keyword evidence="7" id="KW-0472">Membrane</keyword>
<evidence type="ECO:0000256" key="2">
    <source>
        <dbReference type="ARBA" id="ARBA00007998"/>
    </source>
</evidence>
<organism evidence="8 9">
    <name type="scientific">Peribacillus asahii</name>
    <dbReference type="NCBI Taxonomy" id="228899"/>
    <lineage>
        <taxon>Bacteria</taxon>
        <taxon>Bacillati</taxon>
        <taxon>Bacillota</taxon>
        <taxon>Bacilli</taxon>
        <taxon>Bacillales</taxon>
        <taxon>Bacillaceae</taxon>
        <taxon>Peribacillus</taxon>
    </lineage>
</organism>
<accession>A0A3T0KMC6</accession>
<dbReference type="RefSeq" id="WP_127759133.1">
    <property type="nucleotide sequence ID" value="NZ_CP026095.1"/>
</dbReference>
<evidence type="ECO:0000313" key="8">
    <source>
        <dbReference type="EMBL" id="AZV41433.1"/>
    </source>
</evidence>
<name>A0A3T0KMC6_9BACI</name>
<evidence type="ECO:0000256" key="5">
    <source>
        <dbReference type="ARBA" id="ARBA00022692"/>
    </source>
</evidence>
<keyword evidence="5" id="KW-0812">Transmembrane</keyword>
<evidence type="ECO:0000256" key="4">
    <source>
        <dbReference type="ARBA" id="ARBA00022544"/>
    </source>
</evidence>
<dbReference type="GO" id="GO:0009847">
    <property type="term" value="P:spore germination"/>
    <property type="evidence" value="ECO:0007669"/>
    <property type="project" value="InterPro"/>
</dbReference>
<comment type="subcellular location">
    <subcellularLocation>
        <location evidence="1">Membrane</location>
        <topology evidence="1">Multi-pass membrane protein</topology>
    </subcellularLocation>
</comment>
<sequence length="371" mass="41302">MVKNVKISSRQFSILVILFSIGTTILTIPAAIIGTTQQDAWISAILGIGLGLLLVALITTLAIRYPNMTLVEINEKLLGRWLGKTVSLAFVFFSFISAAGLLFQVGTFLTTQIIPETPIEVINFIFTCVVIMGIRLGLETLARSAELFFAVFIILFTILVVSIAPQIDFQNIQPVFEVRMKPIIWSSLIFVSIFCLPSVVLLMVFPVSVNQPKQAKQAFYSGIIIGGLLLTIIIVLCILVLGVDASSRHMYPSYVLARKINVGDFFQRIEALMAIMWIITIYFKMIFYFYAAITGLAQTLNVKDHRPLALPLGMIMVVMSLTLHPDSLDYNQYNRGVFMVHASTYGLFLPLLLLGISLLRKKRKPPKSIST</sequence>